<dbReference type="PROSITE" id="PS50042">
    <property type="entry name" value="CNMP_BINDING_3"/>
    <property type="match status" value="1"/>
</dbReference>
<dbReference type="PANTHER" id="PTHR45689:SF5">
    <property type="entry name" value="I[[H]] CHANNEL, ISOFORM E"/>
    <property type="match status" value="1"/>
</dbReference>
<dbReference type="AlphaFoldDB" id="X1AR10"/>
<dbReference type="PROSITE" id="PS00889">
    <property type="entry name" value="CNMP_BINDING_2"/>
    <property type="match status" value="1"/>
</dbReference>
<dbReference type="InterPro" id="IPR018490">
    <property type="entry name" value="cNMP-bd_dom_sf"/>
</dbReference>
<reference evidence="2" key="1">
    <citation type="journal article" date="2014" name="Front. Microbiol.">
        <title>High frequency of phylogenetically diverse reductive dehalogenase-homologous genes in deep subseafloor sedimentary metagenomes.</title>
        <authorList>
            <person name="Kawai M."/>
            <person name="Futagami T."/>
            <person name="Toyoda A."/>
            <person name="Takaki Y."/>
            <person name="Nishi S."/>
            <person name="Hori S."/>
            <person name="Arai W."/>
            <person name="Tsubouchi T."/>
            <person name="Morono Y."/>
            <person name="Uchiyama I."/>
            <person name="Ito T."/>
            <person name="Fujiyama A."/>
            <person name="Inagaki F."/>
            <person name="Takami H."/>
        </authorList>
    </citation>
    <scope>NUCLEOTIDE SEQUENCE</scope>
    <source>
        <strain evidence="2">Expedition CK06-06</strain>
    </source>
</reference>
<feature type="domain" description="Cyclic nucleotide-binding" evidence="1">
    <location>
        <begin position="10"/>
        <end position="108"/>
    </location>
</feature>
<dbReference type="InterPro" id="IPR014710">
    <property type="entry name" value="RmlC-like_jellyroll"/>
</dbReference>
<dbReference type="GO" id="GO:0098855">
    <property type="term" value="C:HCN channel complex"/>
    <property type="evidence" value="ECO:0007669"/>
    <property type="project" value="TreeGrafter"/>
</dbReference>
<dbReference type="InterPro" id="IPR051413">
    <property type="entry name" value="K/Na_HCN_channel"/>
</dbReference>
<dbReference type="EMBL" id="BART01018346">
    <property type="protein sequence ID" value="GAG74753.1"/>
    <property type="molecule type" value="Genomic_DNA"/>
</dbReference>
<dbReference type="PRINTS" id="PR00103">
    <property type="entry name" value="CAMPKINASE"/>
</dbReference>
<dbReference type="Gene3D" id="2.60.120.10">
    <property type="entry name" value="Jelly Rolls"/>
    <property type="match status" value="1"/>
</dbReference>
<dbReference type="SMART" id="SM00100">
    <property type="entry name" value="cNMP"/>
    <property type="match status" value="1"/>
</dbReference>
<sequence length="127" mass="14548">MDTGSLGKIYIDGDIIIRQGDTGDCMYVIQEGEVEILLEDGENEVHLATRKEGDFFGEMALFDREVRSATVRAQDNVRILTVDKKNLLGRIHKDPSMAFRLLETMSNRIRELLDEVNRLDELVHKNQ</sequence>
<dbReference type="GO" id="GO:0003254">
    <property type="term" value="P:regulation of membrane depolarization"/>
    <property type="evidence" value="ECO:0007669"/>
    <property type="project" value="TreeGrafter"/>
</dbReference>
<comment type="caution">
    <text evidence="2">The sequence shown here is derived from an EMBL/GenBank/DDBJ whole genome shotgun (WGS) entry which is preliminary data.</text>
</comment>
<dbReference type="Pfam" id="PF00027">
    <property type="entry name" value="cNMP_binding"/>
    <property type="match status" value="1"/>
</dbReference>
<dbReference type="PANTHER" id="PTHR45689">
    <property type="entry name" value="I[[H]] CHANNEL, ISOFORM E"/>
    <property type="match status" value="1"/>
</dbReference>
<accession>X1AR10</accession>
<dbReference type="GO" id="GO:0005249">
    <property type="term" value="F:voltage-gated potassium channel activity"/>
    <property type="evidence" value="ECO:0007669"/>
    <property type="project" value="TreeGrafter"/>
</dbReference>
<proteinExistence type="predicted"/>
<dbReference type="InterPro" id="IPR018488">
    <property type="entry name" value="cNMP-bd_CS"/>
</dbReference>
<dbReference type="InterPro" id="IPR000595">
    <property type="entry name" value="cNMP-bd_dom"/>
</dbReference>
<organism evidence="2">
    <name type="scientific">marine sediment metagenome</name>
    <dbReference type="NCBI Taxonomy" id="412755"/>
    <lineage>
        <taxon>unclassified sequences</taxon>
        <taxon>metagenomes</taxon>
        <taxon>ecological metagenomes</taxon>
    </lineage>
</organism>
<dbReference type="CDD" id="cd00038">
    <property type="entry name" value="CAP_ED"/>
    <property type="match status" value="1"/>
</dbReference>
<protein>
    <recommendedName>
        <fullName evidence="1">Cyclic nucleotide-binding domain-containing protein</fullName>
    </recommendedName>
</protein>
<dbReference type="GO" id="GO:0035725">
    <property type="term" value="P:sodium ion transmembrane transport"/>
    <property type="evidence" value="ECO:0007669"/>
    <property type="project" value="TreeGrafter"/>
</dbReference>
<gene>
    <name evidence="2" type="ORF">S01H4_34644</name>
</gene>
<dbReference type="SUPFAM" id="SSF51206">
    <property type="entry name" value="cAMP-binding domain-like"/>
    <property type="match status" value="1"/>
</dbReference>
<evidence type="ECO:0000313" key="2">
    <source>
        <dbReference type="EMBL" id="GAG74753.1"/>
    </source>
</evidence>
<dbReference type="PROSITE" id="PS00888">
    <property type="entry name" value="CNMP_BINDING_1"/>
    <property type="match status" value="1"/>
</dbReference>
<name>X1AR10_9ZZZZ</name>
<evidence type="ECO:0000259" key="1">
    <source>
        <dbReference type="PROSITE" id="PS50042"/>
    </source>
</evidence>